<dbReference type="InterPro" id="IPR036388">
    <property type="entry name" value="WH-like_DNA-bd_sf"/>
</dbReference>
<evidence type="ECO:0000313" key="2">
    <source>
        <dbReference type="EMBL" id="MEB8341402.1"/>
    </source>
</evidence>
<dbReference type="Proteomes" id="UP001354931">
    <property type="component" value="Unassembled WGS sequence"/>
</dbReference>
<dbReference type="RefSeq" id="WP_326020563.1">
    <property type="nucleotide sequence ID" value="NZ_JAOZYC010000147.1"/>
</dbReference>
<dbReference type="InterPro" id="IPR024189">
    <property type="entry name" value="ANTAR_transcrpt_antiterm_reg"/>
</dbReference>
<dbReference type="Pfam" id="PF03861">
    <property type="entry name" value="ANTAR"/>
    <property type="match status" value="1"/>
</dbReference>
<proteinExistence type="predicted"/>
<dbReference type="EMBL" id="JAOZYC010000147">
    <property type="protein sequence ID" value="MEB8341402.1"/>
    <property type="molecule type" value="Genomic_DNA"/>
</dbReference>
<comment type="caution">
    <text evidence="2">The sequence shown here is derived from an EMBL/GenBank/DDBJ whole genome shotgun (WGS) entry which is preliminary data.</text>
</comment>
<keyword evidence="3" id="KW-1185">Reference proteome</keyword>
<organism evidence="2 3">
    <name type="scientific">Streptomyces endophyticus</name>
    <dbReference type="NCBI Taxonomy" id="714166"/>
    <lineage>
        <taxon>Bacteria</taxon>
        <taxon>Bacillati</taxon>
        <taxon>Actinomycetota</taxon>
        <taxon>Actinomycetes</taxon>
        <taxon>Kitasatosporales</taxon>
        <taxon>Streptomycetaceae</taxon>
        <taxon>Streptomyces</taxon>
    </lineage>
</organism>
<dbReference type="PROSITE" id="PS50921">
    <property type="entry name" value="ANTAR"/>
    <property type="match status" value="1"/>
</dbReference>
<dbReference type="SUPFAM" id="SSF52172">
    <property type="entry name" value="CheY-like"/>
    <property type="match status" value="1"/>
</dbReference>
<accession>A0ABU6FCP2</accession>
<dbReference type="Gene3D" id="1.10.10.10">
    <property type="entry name" value="Winged helix-like DNA-binding domain superfamily/Winged helix DNA-binding domain"/>
    <property type="match status" value="1"/>
</dbReference>
<dbReference type="SMART" id="SM01012">
    <property type="entry name" value="ANTAR"/>
    <property type="match status" value="1"/>
</dbReference>
<evidence type="ECO:0000313" key="3">
    <source>
        <dbReference type="Proteomes" id="UP001354931"/>
    </source>
</evidence>
<feature type="domain" description="ANTAR" evidence="1">
    <location>
        <begin position="19"/>
        <end position="80"/>
    </location>
</feature>
<dbReference type="PIRSF" id="PIRSF010636">
    <property type="entry name" value="ANTAR_solo"/>
    <property type="match status" value="1"/>
</dbReference>
<evidence type="ECO:0000259" key="1">
    <source>
        <dbReference type="PROSITE" id="PS50921"/>
    </source>
</evidence>
<dbReference type="InterPro" id="IPR005561">
    <property type="entry name" value="ANTAR"/>
</dbReference>
<protein>
    <submittedName>
        <fullName evidence="2">ANTAR domain-containing protein</fullName>
    </submittedName>
</protein>
<dbReference type="InterPro" id="IPR011006">
    <property type="entry name" value="CheY-like_superfamily"/>
</dbReference>
<sequence>MLPARRRAVEAACERAERVAELEVQVEQLTEAVTSHAEVDQAIGVVIAVGGLRPAEAWDVLREVSMRTNTRLRLVARCLIAWPRTRELDPVIRAELERQLAQRQGSASPVATEPH</sequence>
<name>A0ABU6FCP2_9ACTN</name>
<reference evidence="2 3" key="1">
    <citation type="submission" date="2022-10" db="EMBL/GenBank/DDBJ databases">
        <authorList>
            <person name="Xie J."/>
            <person name="Shen N."/>
        </authorList>
    </citation>
    <scope>NUCLEOTIDE SEQUENCE [LARGE SCALE GENOMIC DNA]</scope>
    <source>
        <strain evidence="2 3">YIM65594</strain>
    </source>
</reference>
<gene>
    <name evidence="2" type="ORF">OKJ99_28295</name>
</gene>